<dbReference type="AlphaFoldDB" id="A0A6J7ED35"/>
<dbReference type="EMBL" id="CAFBLP010000028">
    <property type="protein sequence ID" value="CAB4879150.1"/>
    <property type="molecule type" value="Genomic_DNA"/>
</dbReference>
<gene>
    <name evidence="1" type="ORF">UFOPK3376_01333</name>
</gene>
<organism evidence="1">
    <name type="scientific">freshwater metagenome</name>
    <dbReference type="NCBI Taxonomy" id="449393"/>
    <lineage>
        <taxon>unclassified sequences</taxon>
        <taxon>metagenomes</taxon>
        <taxon>ecological metagenomes</taxon>
    </lineage>
</organism>
<evidence type="ECO:0000313" key="1">
    <source>
        <dbReference type="EMBL" id="CAB4879150.1"/>
    </source>
</evidence>
<proteinExistence type="predicted"/>
<sequence>MGQLVGVIENKSTIPGMVRYELNRNLTGSGHEKFSSALEAVGPRPAAELARRLFGTGQVASVHVYMNTVTVDLGKGCTADGLFGVIRDMYQYWKPGMAPPAFEDLVPAEEPDVAAGAAPSGAGGGLSEIEQRVPAALLERSRAAMAKWKAAQAG</sequence>
<protein>
    <submittedName>
        <fullName evidence="1">Unannotated protein</fullName>
    </submittedName>
</protein>
<reference evidence="1" key="1">
    <citation type="submission" date="2020-05" db="EMBL/GenBank/DDBJ databases">
        <authorList>
            <person name="Chiriac C."/>
            <person name="Salcher M."/>
            <person name="Ghai R."/>
            <person name="Kavagutti S V."/>
        </authorList>
    </citation>
    <scope>NUCLEOTIDE SEQUENCE</scope>
</reference>
<name>A0A6J7ED35_9ZZZZ</name>
<accession>A0A6J7ED35</accession>